<gene>
    <name evidence="1" type="ORF">XELAEV_18030647mg</name>
</gene>
<dbReference type="EMBL" id="CM004476">
    <property type="protein sequence ID" value="OCT75468.1"/>
    <property type="molecule type" value="Genomic_DNA"/>
</dbReference>
<evidence type="ECO:0000313" key="1">
    <source>
        <dbReference type="EMBL" id="OCT75468.1"/>
    </source>
</evidence>
<dbReference type="AlphaFoldDB" id="A0A974HF02"/>
<reference evidence="2" key="1">
    <citation type="journal article" date="2016" name="Nature">
        <title>Genome evolution in the allotetraploid frog Xenopus laevis.</title>
        <authorList>
            <person name="Session A.M."/>
            <person name="Uno Y."/>
            <person name="Kwon T."/>
            <person name="Chapman J.A."/>
            <person name="Toyoda A."/>
            <person name="Takahashi S."/>
            <person name="Fukui A."/>
            <person name="Hikosaka A."/>
            <person name="Suzuki A."/>
            <person name="Kondo M."/>
            <person name="van Heeringen S.J."/>
            <person name="Quigley I."/>
            <person name="Heinz S."/>
            <person name="Ogino H."/>
            <person name="Ochi H."/>
            <person name="Hellsten U."/>
            <person name="Lyons J.B."/>
            <person name="Simakov O."/>
            <person name="Putnam N."/>
            <person name="Stites J."/>
            <person name="Kuroki Y."/>
            <person name="Tanaka T."/>
            <person name="Michiue T."/>
            <person name="Watanabe M."/>
            <person name="Bogdanovic O."/>
            <person name="Lister R."/>
            <person name="Georgiou G."/>
            <person name="Paranjpe S.S."/>
            <person name="van Kruijsbergen I."/>
            <person name="Shu S."/>
            <person name="Carlson J."/>
            <person name="Kinoshita T."/>
            <person name="Ohta Y."/>
            <person name="Mawaribuchi S."/>
            <person name="Jenkins J."/>
            <person name="Grimwood J."/>
            <person name="Schmutz J."/>
            <person name="Mitros T."/>
            <person name="Mozaffari S.V."/>
            <person name="Suzuki Y."/>
            <person name="Haramoto Y."/>
            <person name="Yamamoto T.S."/>
            <person name="Takagi C."/>
            <person name="Heald R."/>
            <person name="Miller K."/>
            <person name="Haudenschild C."/>
            <person name="Kitzman J."/>
            <person name="Nakayama T."/>
            <person name="Izutsu Y."/>
            <person name="Robert J."/>
            <person name="Fortriede J."/>
            <person name="Burns K."/>
            <person name="Lotay V."/>
            <person name="Karimi K."/>
            <person name="Yasuoka Y."/>
            <person name="Dichmann D.S."/>
            <person name="Flajnik M.F."/>
            <person name="Houston D.W."/>
            <person name="Shendure J."/>
            <person name="DuPasquier L."/>
            <person name="Vize P.D."/>
            <person name="Zorn A.M."/>
            <person name="Ito M."/>
            <person name="Marcotte E.M."/>
            <person name="Wallingford J.B."/>
            <person name="Ito Y."/>
            <person name="Asashima M."/>
            <person name="Ueno N."/>
            <person name="Matsuda Y."/>
            <person name="Veenstra G.J."/>
            <person name="Fujiyama A."/>
            <person name="Harland R.M."/>
            <person name="Taira M."/>
            <person name="Rokhsar D.S."/>
        </authorList>
    </citation>
    <scope>NUCLEOTIDE SEQUENCE [LARGE SCALE GENOMIC DNA]</scope>
    <source>
        <strain evidence="2">J</strain>
    </source>
</reference>
<evidence type="ECO:0000313" key="2">
    <source>
        <dbReference type="Proteomes" id="UP000694892"/>
    </source>
</evidence>
<dbReference type="Proteomes" id="UP000694892">
    <property type="component" value="Chromosome 6L"/>
</dbReference>
<accession>A0A974HF02</accession>
<protein>
    <submittedName>
        <fullName evidence="1">Uncharacterized protein</fullName>
    </submittedName>
</protein>
<organism evidence="1 2">
    <name type="scientific">Xenopus laevis</name>
    <name type="common">African clawed frog</name>
    <dbReference type="NCBI Taxonomy" id="8355"/>
    <lineage>
        <taxon>Eukaryota</taxon>
        <taxon>Metazoa</taxon>
        <taxon>Chordata</taxon>
        <taxon>Craniata</taxon>
        <taxon>Vertebrata</taxon>
        <taxon>Euteleostomi</taxon>
        <taxon>Amphibia</taxon>
        <taxon>Batrachia</taxon>
        <taxon>Anura</taxon>
        <taxon>Pipoidea</taxon>
        <taxon>Pipidae</taxon>
        <taxon>Xenopodinae</taxon>
        <taxon>Xenopus</taxon>
        <taxon>Xenopus</taxon>
    </lineage>
</organism>
<proteinExistence type="predicted"/>
<sequence length="51" mass="5708">MINLGHVPLEHDGSFCSAEILLYIISRNSAKKHQELPSLYRCFAAMLCTGQ</sequence>
<name>A0A974HF02_XENLA</name>